<dbReference type="EMBL" id="UINC01000945">
    <property type="protein sequence ID" value="SUZ64885.1"/>
    <property type="molecule type" value="Genomic_DNA"/>
</dbReference>
<dbReference type="SUPFAM" id="SSF50939">
    <property type="entry name" value="Sialidases"/>
    <property type="match status" value="2"/>
</dbReference>
<accession>A0A381PD10</accession>
<name>A0A381PD10_9ZZZZ</name>
<proteinExistence type="predicted"/>
<reference evidence="1" key="1">
    <citation type="submission" date="2018-05" db="EMBL/GenBank/DDBJ databases">
        <authorList>
            <person name="Lanie J.A."/>
            <person name="Ng W.-L."/>
            <person name="Kazmierczak K.M."/>
            <person name="Andrzejewski T.M."/>
            <person name="Davidsen T.M."/>
            <person name="Wayne K.J."/>
            <person name="Tettelin H."/>
            <person name="Glass J.I."/>
            <person name="Rusch D."/>
            <person name="Podicherti R."/>
            <person name="Tsui H.-C.T."/>
            <person name="Winkler M.E."/>
        </authorList>
    </citation>
    <scope>NUCLEOTIDE SEQUENCE</scope>
</reference>
<dbReference type="CDD" id="cd15482">
    <property type="entry name" value="Sialidase_non-viral"/>
    <property type="match status" value="1"/>
</dbReference>
<protein>
    <recommendedName>
        <fullName evidence="2">Sortilin N-terminal domain-containing protein</fullName>
    </recommendedName>
</protein>
<dbReference type="InterPro" id="IPR036278">
    <property type="entry name" value="Sialidase_sf"/>
</dbReference>
<dbReference type="InterPro" id="IPR050310">
    <property type="entry name" value="VPS10-sortilin"/>
</dbReference>
<gene>
    <name evidence="1" type="ORF">METZ01_LOCUS17739</name>
</gene>
<dbReference type="AlphaFoldDB" id="A0A381PD10"/>
<dbReference type="InterPro" id="IPR015943">
    <property type="entry name" value="WD40/YVTN_repeat-like_dom_sf"/>
</dbReference>
<dbReference type="PANTHER" id="PTHR12106">
    <property type="entry name" value="SORTILIN RELATED"/>
    <property type="match status" value="1"/>
</dbReference>
<dbReference type="Gene3D" id="2.130.10.10">
    <property type="entry name" value="YVTN repeat-like/Quinoprotein amine dehydrogenase"/>
    <property type="match status" value="4"/>
</dbReference>
<evidence type="ECO:0000313" key="1">
    <source>
        <dbReference type="EMBL" id="SUZ64885.1"/>
    </source>
</evidence>
<sequence length="949" mass="107766">MLNIKLMKNFYSFFLLTFSILISAQISTNADQVMEGINFQNQAIEKSIVRSLRFENIGPSIMSGRVSDLEVNPKNPKEFYVAYASGGLWYTNNNGNTFDPIFDNANTQNIGDFAVDWENNIIIVGTGENNSSRSSYAGIGILKSSDNGKNWENIGLTDSHHIGKIKINPKDSNEIVVGVLGHLYSKNSERGIFKTINGGKTWDKTLYIDDNTGIIDLDIDPMDFNIQFASSWERDRTPWNFNGNGKKSAIYKSIDAGETWGLISDSKSGFPNGEGTGRIGISVYDINTIYAIVDNQFRRPPEKEKKKNTLDKNSFKEMSANEFLKLNDGELNNFLKNNGFPKKYNAVNVKDLVKSKEILPIDLKLFLEDANSVMFETPIIGAEVYRTDDGGVTWKKQNSYYLDNLYNTYGYYFGRIHVSPTNKNQIYIYGVPFIKSNDGGVNYESIDFENAHVDHHDLWINPKDSDHLINGNDGGLNMSYDGGKNWTKLNQPSVGQFYSINVDYSEPYNVYGGLQDNGVWMADNNSKESLRWHQTGHNNWKSIMGGDGMQIQIDRRDSNIIYTGSQFGSYYRINNNLGTRQSIKPKHDLGEQKLRFNWQTPILLSPHNQDILYFGSNKLHISLNKGDEWSFKSKDLTKGIKKGNVPYGTLTTIDESIFKFGKIIVGSDDGLVSLTTDGGNTWKLISNKLPKNLWVSRVGFSKHNENKIYVSLNGYRYDDFKGYVYVSEDNGENWKSLTTNLPLSPVNAVKEDPSFENILYVGTDNGSYISFDNGDNWSPFVNGLNRVAVHDIVIQTEKNHLLLGTHGRSIYKTDLSVIYNYLENINKSKKGIVFKIKDQQHCGSCGSKRYNWGDYIDTKIKFTLFSQSQQSVKLKLYENEIVILEKKVDLKKGFQNIELDSSYSDKTISTVYKDNKKNELEKSDNGKYYFKKGKFLLKIGDYSESFQIK</sequence>
<dbReference type="PANTHER" id="PTHR12106:SF27">
    <property type="entry name" value="SORTILIN-RELATED RECEPTOR"/>
    <property type="match status" value="1"/>
</dbReference>
<organism evidence="1">
    <name type="scientific">marine metagenome</name>
    <dbReference type="NCBI Taxonomy" id="408172"/>
    <lineage>
        <taxon>unclassified sequences</taxon>
        <taxon>metagenomes</taxon>
        <taxon>ecological metagenomes</taxon>
    </lineage>
</organism>
<evidence type="ECO:0008006" key="2">
    <source>
        <dbReference type="Google" id="ProtNLM"/>
    </source>
</evidence>